<evidence type="ECO:0000259" key="4">
    <source>
        <dbReference type="PROSITE" id="PS50003"/>
    </source>
</evidence>
<dbReference type="InterPro" id="IPR001849">
    <property type="entry name" value="PH_domain"/>
</dbReference>
<reference evidence="7" key="3">
    <citation type="submission" date="2025-09" db="UniProtKB">
        <authorList>
            <consortium name="Ensembl"/>
        </authorList>
    </citation>
    <scope>IDENTIFICATION</scope>
</reference>
<reference evidence="7" key="2">
    <citation type="submission" date="2025-08" db="UniProtKB">
        <authorList>
            <consortium name="Ensembl"/>
        </authorList>
    </citation>
    <scope>IDENTIFICATION</scope>
</reference>
<sequence>IGLEEKQQKIKTIYTDSATFSNSDGYPCTLTAANLRHQLQRCYVYIHGGKDESGCPVICFPHYPSLHEIPDEDFKNTLLYLTQTTRASVADLGFVIVLDRRRDKWSSLRGTLIRLAEHFPGNIRFVFVLRPQGFFQGAISNIGFRWQKDDFSMKVPVEMLTHLDELHQRIHPSDLTKDFQGTFGYDHSMWINNRMLVETFATKATTIITSLEDYGSVLAESELPNDSKSAAVLINFQQIKTNTHKEEILSLEREAKSLRDKISNLNINDVNAVESDLMECYATLISETNLTFENFWLKYKEKMKQCLELRLFEEDYREVCSKLESIQKQIEMKYSSVGITALWMESLISDLTGLEQQSKECLTLCENVQRSGSDLVTVGHYAVDCIQPKTDELSNLSSIINEEVSRLQDSVKSYQTFLTQINEVRQWCEDGMSFLAGQVLEKSLTLDGATSAFDELETRFKNKEKIIGIMNSDASKLCGRGLSSHVKSRLDEVIQLYKKRRASLKKVTTKHGDRPIQLVEPSKKTTDSPKTSKREVNRENKQNGITKLEDNQVSSSPPSTRKTQHPKVEKQSENLFLKQQHVMKELVSTERTYITELKSIVEGYGQPIDDLERSDVPVVLQGKSKVLLGNMGDIYDFHGNVFLALLDECMDCPSSVGKCFLDKKENFEIYSEYCQNSIKSEHLRNLVGEQHPFFVQCQKNLGHRLSLSAFLLKPVQRVTKYQLLLQQMLKYSSTHLKELQAAVQAMLEVLKSVNDGMHQVMITGYKGDLTLLGKLHLQGQFTMQVDHKKSRVKSLKRPRFSKLIQRHLFLYDDEVLICKAQTAENLVAKVKGLQYLYKNSIKMGSAGMSDTIKSDARKFEIWSEGREHVYTLQAPTLTTKQEWVRDLKKVLSSQ</sequence>
<dbReference type="InterPro" id="IPR051336">
    <property type="entry name" value="RhoGEF_Guanine_NuclExch_SF"/>
</dbReference>
<reference evidence="8" key="1">
    <citation type="journal article" date="2002" name="Science">
        <title>The draft genome of Ciona intestinalis: insights into chordate and vertebrate origins.</title>
        <authorList>
            <person name="Dehal P."/>
            <person name="Satou Y."/>
            <person name="Campbell R.K."/>
            <person name="Chapman J."/>
            <person name="Degnan B."/>
            <person name="De Tomaso A."/>
            <person name="Davidson B."/>
            <person name="Di Gregorio A."/>
            <person name="Gelpke M."/>
            <person name="Goodstein D.M."/>
            <person name="Harafuji N."/>
            <person name="Hastings K.E."/>
            <person name="Ho I."/>
            <person name="Hotta K."/>
            <person name="Huang W."/>
            <person name="Kawashima T."/>
            <person name="Lemaire P."/>
            <person name="Martinez D."/>
            <person name="Meinertzhagen I.A."/>
            <person name="Necula S."/>
            <person name="Nonaka M."/>
            <person name="Putnam N."/>
            <person name="Rash S."/>
            <person name="Saiga H."/>
            <person name="Satake M."/>
            <person name="Terry A."/>
            <person name="Yamada L."/>
            <person name="Wang H.G."/>
            <person name="Awazu S."/>
            <person name="Azumi K."/>
            <person name="Boore J."/>
            <person name="Branno M."/>
            <person name="Chin-Bow S."/>
            <person name="DeSantis R."/>
            <person name="Doyle S."/>
            <person name="Francino P."/>
            <person name="Keys D.N."/>
            <person name="Haga S."/>
            <person name="Hayashi H."/>
            <person name="Hino K."/>
            <person name="Imai K.S."/>
            <person name="Inaba K."/>
            <person name="Kano S."/>
            <person name="Kobayashi K."/>
            <person name="Kobayashi M."/>
            <person name="Lee B.I."/>
            <person name="Makabe K.W."/>
            <person name="Manohar C."/>
            <person name="Matassi G."/>
            <person name="Medina M."/>
            <person name="Mochizuki Y."/>
            <person name="Mount S."/>
            <person name="Morishita T."/>
            <person name="Miura S."/>
            <person name="Nakayama A."/>
            <person name="Nishizaka S."/>
            <person name="Nomoto H."/>
            <person name="Ohta F."/>
            <person name="Oishi K."/>
            <person name="Rigoutsos I."/>
            <person name="Sano M."/>
            <person name="Sasaki A."/>
            <person name="Sasakura Y."/>
            <person name="Shoguchi E."/>
            <person name="Shin-i T."/>
            <person name="Spagnuolo A."/>
            <person name="Stainier D."/>
            <person name="Suzuki M.M."/>
            <person name="Tassy O."/>
            <person name="Takatori N."/>
            <person name="Tokuoka M."/>
            <person name="Yagi K."/>
            <person name="Yoshizaki F."/>
            <person name="Wada S."/>
            <person name="Zhang C."/>
            <person name="Hyatt P.D."/>
            <person name="Larimer F."/>
            <person name="Detter C."/>
            <person name="Doggett N."/>
            <person name="Glavina T."/>
            <person name="Hawkins T."/>
            <person name="Richardson P."/>
            <person name="Lucas S."/>
            <person name="Kohara Y."/>
            <person name="Levine M."/>
            <person name="Satoh N."/>
            <person name="Rokhsar D.S."/>
        </authorList>
    </citation>
    <scope>NUCLEOTIDE SEQUENCE [LARGE SCALE GENOMIC DNA]</scope>
</reference>
<dbReference type="PROSITE" id="PS50003">
    <property type="entry name" value="PH_DOMAIN"/>
    <property type="match status" value="1"/>
</dbReference>
<evidence type="ECO:0000259" key="5">
    <source>
        <dbReference type="PROSITE" id="PS50010"/>
    </source>
</evidence>
<dbReference type="SMART" id="SM00325">
    <property type="entry name" value="RhoGEF"/>
    <property type="match status" value="1"/>
</dbReference>
<dbReference type="SMART" id="SM00233">
    <property type="entry name" value="PH"/>
    <property type="match status" value="1"/>
</dbReference>
<dbReference type="Proteomes" id="UP000008144">
    <property type="component" value="Unassembled WGS sequence"/>
</dbReference>
<dbReference type="GeneTree" id="ENSGT00940000168536"/>
<dbReference type="GO" id="GO:0035556">
    <property type="term" value="P:intracellular signal transduction"/>
    <property type="evidence" value="ECO:0007669"/>
    <property type="project" value="InterPro"/>
</dbReference>
<feature type="domain" description="CRAL-TRIO" evidence="6">
    <location>
        <begin position="46"/>
        <end position="187"/>
    </location>
</feature>
<dbReference type="PROSITE" id="PS50010">
    <property type="entry name" value="DH_2"/>
    <property type="match status" value="1"/>
</dbReference>
<dbReference type="SUPFAM" id="SSF46966">
    <property type="entry name" value="Spectrin repeat"/>
    <property type="match status" value="2"/>
</dbReference>
<keyword evidence="1" id="KW-0344">Guanine-nucleotide releasing factor</keyword>
<dbReference type="OMA" id="KGIVFCK"/>
<evidence type="ECO:0000259" key="6">
    <source>
        <dbReference type="PROSITE" id="PS50191"/>
    </source>
</evidence>
<evidence type="ECO:0000256" key="1">
    <source>
        <dbReference type="ARBA" id="ARBA00022658"/>
    </source>
</evidence>
<dbReference type="SMART" id="SM00516">
    <property type="entry name" value="SEC14"/>
    <property type="match status" value="1"/>
</dbReference>
<evidence type="ECO:0000256" key="3">
    <source>
        <dbReference type="SAM" id="MobiDB-lite"/>
    </source>
</evidence>
<keyword evidence="2" id="KW-0175">Coiled coil</keyword>
<gene>
    <name evidence="7" type="primary">LOC100176688</name>
</gene>
<dbReference type="InterPro" id="IPR011993">
    <property type="entry name" value="PH-like_dom_sf"/>
</dbReference>
<dbReference type="InterPro" id="IPR000219">
    <property type="entry name" value="DH_dom"/>
</dbReference>
<dbReference type="Ensembl" id="ENSCINT00000030977.1">
    <property type="protein sequence ID" value="ENSCINP00000032472.1"/>
    <property type="gene ID" value="ENSCING00000020368.1"/>
</dbReference>
<feature type="compositionally biased region" description="Polar residues" evidence="3">
    <location>
        <begin position="551"/>
        <end position="561"/>
    </location>
</feature>
<feature type="compositionally biased region" description="Basic and acidic residues" evidence="3">
    <location>
        <begin position="521"/>
        <end position="541"/>
    </location>
</feature>
<evidence type="ECO:0000256" key="2">
    <source>
        <dbReference type="SAM" id="Coils"/>
    </source>
</evidence>
<dbReference type="PROSITE" id="PS00741">
    <property type="entry name" value="DH_1"/>
    <property type="match status" value="1"/>
</dbReference>
<dbReference type="FunCoup" id="H2XS38">
    <property type="interactions" value="2"/>
</dbReference>
<dbReference type="PROSITE" id="PS50191">
    <property type="entry name" value="CRAL_TRIO"/>
    <property type="match status" value="1"/>
</dbReference>
<feature type="domain" description="PH" evidence="4">
    <location>
        <begin position="768"/>
        <end position="892"/>
    </location>
</feature>
<dbReference type="HOGENOM" id="CLU_007130_1_0_1"/>
<protein>
    <submittedName>
        <fullName evidence="7">Guanine nucleotide exchange factor DBS-like</fullName>
    </submittedName>
</protein>
<dbReference type="CDD" id="cd00160">
    <property type="entry name" value="RhoGEF"/>
    <property type="match status" value="1"/>
</dbReference>
<dbReference type="SUPFAM" id="SSF52087">
    <property type="entry name" value="CRAL/TRIO domain"/>
    <property type="match status" value="1"/>
</dbReference>
<dbReference type="InterPro" id="IPR035899">
    <property type="entry name" value="DBL_dom_sf"/>
</dbReference>
<dbReference type="CDD" id="cd00170">
    <property type="entry name" value="SEC14"/>
    <property type="match status" value="1"/>
</dbReference>
<dbReference type="SUPFAM" id="SSF50729">
    <property type="entry name" value="PH domain-like"/>
    <property type="match status" value="1"/>
</dbReference>
<dbReference type="InterPro" id="IPR001251">
    <property type="entry name" value="CRAL-TRIO_dom"/>
</dbReference>
<accession>H2XS38</accession>
<dbReference type="Pfam" id="PF00621">
    <property type="entry name" value="RhoGEF"/>
    <property type="match status" value="1"/>
</dbReference>
<dbReference type="InParanoid" id="H2XS38"/>
<dbReference type="STRING" id="7719.ENSCINP00000032472"/>
<dbReference type="GO" id="GO:0005737">
    <property type="term" value="C:cytoplasm"/>
    <property type="evidence" value="ECO:0000318"/>
    <property type="project" value="GO_Central"/>
</dbReference>
<keyword evidence="8" id="KW-1185">Reference proteome</keyword>
<feature type="region of interest" description="Disordered" evidence="3">
    <location>
        <begin position="504"/>
        <end position="573"/>
    </location>
</feature>
<dbReference type="PANTHER" id="PTHR22826:SF211">
    <property type="entry name" value="LD43457P"/>
    <property type="match status" value="1"/>
</dbReference>
<evidence type="ECO:0000313" key="8">
    <source>
        <dbReference type="Proteomes" id="UP000008144"/>
    </source>
</evidence>
<dbReference type="Pfam" id="PF13716">
    <property type="entry name" value="CRAL_TRIO_2"/>
    <property type="match status" value="1"/>
</dbReference>
<dbReference type="InterPro" id="IPR036865">
    <property type="entry name" value="CRAL-TRIO_dom_sf"/>
</dbReference>
<dbReference type="SUPFAM" id="SSF48065">
    <property type="entry name" value="DBL homology domain (DH-domain)"/>
    <property type="match status" value="1"/>
</dbReference>
<feature type="coiled-coil region" evidence="2">
    <location>
        <begin position="241"/>
        <end position="268"/>
    </location>
</feature>
<dbReference type="Gene3D" id="2.30.29.30">
    <property type="entry name" value="Pleckstrin-homology domain (PH domain)/Phosphotyrosine-binding domain (PTB)"/>
    <property type="match status" value="1"/>
</dbReference>
<dbReference type="InterPro" id="IPR055251">
    <property type="entry name" value="SOS1_NGEF_PH"/>
</dbReference>
<dbReference type="Gene3D" id="1.20.58.60">
    <property type="match status" value="1"/>
</dbReference>
<dbReference type="InterPro" id="IPR001331">
    <property type="entry name" value="GDS_CDC24_CS"/>
</dbReference>
<dbReference type="Gene3D" id="1.20.900.10">
    <property type="entry name" value="Dbl homology (DH) domain"/>
    <property type="match status" value="1"/>
</dbReference>
<proteinExistence type="predicted"/>
<dbReference type="PANTHER" id="PTHR22826">
    <property type="entry name" value="RHO GUANINE EXCHANGE FACTOR-RELATED"/>
    <property type="match status" value="1"/>
</dbReference>
<dbReference type="GO" id="GO:0005085">
    <property type="term" value="F:guanyl-nucleotide exchange factor activity"/>
    <property type="evidence" value="ECO:0000318"/>
    <property type="project" value="GO_Central"/>
</dbReference>
<feature type="domain" description="DH" evidence="5">
    <location>
        <begin position="578"/>
        <end position="756"/>
    </location>
</feature>
<name>H2XS38_CIOIN</name>
<dbReference type="Pfam" id="PF22697">
    <property type="entry name" value="SOS1_NGEF_PH"/>
    <property type="match status" value="1"/>
</dbReference>
<dbReference type="Gene3D" id="3.40.525.10">
    <property type="entry name" value="CRAL-TRIO lipid binding domain"/>
    <property type="match status" value="1"/>
</dbReference>
<organism evidence="7 8">
    <name type="scientific">Ciona intestinalis</name>
    <name type="common">Transparent sea squirt</name>
    <name type="synonym">Ascidia intestinalis</name>
    <dbReference type="NCBI Taxonomy" id="7719"/>
    <lineage>
        <taxon>Eukaryota</taxon>
        <taxon>Metazoa</taxon>
        <taxon>Chordata</taxon>
        <taxon>Tunicata</taxon>
        <taxon>Ascidiacea</taxon>
        <taxon>Phlebobranchia</taxon>
        <taxon>Cionidae</taxon>
        <taxon>Ciona</taxon>
    </lineage>
</organism>
<evidence type="ECO:0000313" key="7">
    <source>
        <dbReference type="Ensembl" id="ENSCINP00000032472.1"/>
    </source>
</evidence>
<dbReference type="AlphaFoldDB" id="H2XS38"/>